<evidence type="ECO:0000313" key="2">
    <source>
        <dbReference type="Proteomes" id="UP000823775"/>
    </source>
</evidence>
<protein>
    <submittedName>
        <fullName evidence="1">Uncharacterized protein</fullName>
    </submittedName>
</protein>
<name>A0ABS8S8W0_DATST</name>
<organism evidence="1 2">
    <name type="scientific">Datura stramonium</name>
    <name type="common">Jimsonweed</name>
    <name type="synonym">Common thornapple</name>
    <dbReference type="NCBI Taxonomy" id="4076"/>
    <lineage>
        <taxon>Eukaryota</taxon>
        <taxon>Viridiplantae</taxon>
        <taxon>Streptophyta</taxon>
        <taxon>Embryophyta</taxon>
        <taxon>Tracheophyta</taxon>
        <taxon>Spermatophyta</taxon>
        <taxon>Magnoliopsida</taxon>
        <taxon>eudicotyledons</taxon>
        <taxon>Gunneridae</taxon>
        <taxon>Pentapetalae</taxon>
        <taxon>asterids</taxon>
        <taxon>lamiids</taxon>
        <taxon>Solanales</taxon>
        <taxon>Solanaceae</taxon>
        <taxon>Solanoideae</taxon>
        <taxon>Datureae</taxon>
        <taxon>Datura</taxon>
    </lineage>
</organism>
<accession>A0ABS8S8W0</accession>
<sequence>MYVCEAPMNLRCKPVAWGLKIIPTSSPTGKMPVLNRQASLSYRFMTEGRIGQFNPRIDQRFSKHNRWSDDWGIPVIANVATNDITCESFWIQDRRVTDMSRNASSISPGQKLTSRSLLGTLVEIGNSPAIRAL</sequence>
<dbReference type="EMBL" id="JACEIK010000335">
    <property type="protein sequence ID" value="MCD7455263.1"/>
    <property type="molecule type" value="Genomic_DNA"/>
</dbReference>
<dbReference type="Proteomes" id="UP000823775">
    <property type="component" value="Unassembled WGS sequence"/>
</dbReference>
<evidence type="ECO:0000313" key="1">
    <source>
        <dbReference type="EMBL" id="MCD7455263.1"/>
    </source>
</evidence>
<gene>
    <name evidence="1" type="ORF">HAX54_027566</name>
</gene>
<proteinExistence type="predicted"/>
<reference evidence="1 2" key="1">
    <citation type="journal article" date="2021" name="BMC Genomics">
        <title>Datura genome reveals duplications of psychoactive alkaloid biosynthetic genes and high mutation rate following tissue culture.</title>
        <authorList>
            <person name="Rajewski A."/>
            <person name="Carter-House D."/>
            <person name="Stajich J."/>
            <person name="Litt A."/>
        </authorList>
    </citation>
    <scope>NUCLEOTIDE SEQUENCE [LARGE SCALE GENOMIC DNA]</scope>
    <source>
        <strain evidence="1">AR-01</strain>
    </source>
</reference>
<comment type="caution">
    <text evidence="1">The sequence shown here is derived from an EMBL/GenBank/DDBJ whole genome shotgun (WGS) entry which is preliminary data.</text>
</comment>
<keyword evidence="2" id="KW-1185">Reference proteome</keyword>